<dbReference type="Pfam" id="PF06764">
    <property type="entry name" value="DUF1223"/>
    <property type="match status" value="1"/>
</dbReference>
<dbReference type="PANTHER" id="PTHR36057:SF1">
    <property type="entry name" value="LIPOPROTEIN LIPID ATTACHMENT SITE-LIKE PROTEIN, PUTATIVE (DUF1223)-RELATED"/>
    <property type="match status" value="1"/>
</dbReference>
<dbReference type="OrthoDB" id="9808254at2"/>
<dbReference type="AlphaFoldDB" id="A0A8G2FC52"/>
<accession>A0A8G2FC52</accession>
<dbReference type="PANTHER" id="PTHR36057">
    <property type="match status" value="1"/>
</dbReference>
<comment type="caution">
    <text evidence="2">The sequence shown here is derived from an EMBL/GenBank/DDBJ whole genome shotgun (WGS) entry which is preliminary data.</text>
</comment>
<evidence type="ECO:0000313" key="2">
    <source>
        <dbReference type="EMBL" id="SIQ20392.1"/>
    </source>
</evidence>
<proteinExistence type="predicted"/>
<dbReference type="Proteomes" id="UP000186308">
    <property type="component" value="Unassembled WGS sequence"/>
</dbReference>
<name>A0A8G2FC52_ACIRU</name>
<feature type="chain" id="PRO_5034884497" description="DUF1223 domain-containing protein" evidence="1">
    <location>
        <begin position="23"/>
        <end position="235"/>
    </location>
</feature>
<organism evidence="2 3">
    <name type="scientific">Acidiphilium rubrum</name>
    <dbReference type="NCBI Taxonomy" id="526"/>
    <lineage>
        <taxon>Bacteria</taxon>
        <taxon>Pseudomonadati</taxon>
        <taxon>Pseudomonadota</taxon>
        <taxon>Alphaproteobacteria</taxon>
        <taxon>Acetobacterales</taxon>
        <taxon>Acidocellaceae</taxon>
        <taxon>Acidiphilium</taxon>
    </lineage>
</organism>
<evidence type="ECO:0000313" key="3">
    <source>
        <dbReference type="Proteomes" id="UP000186308"/>
    </source>
</evidence>
<dbReference type="EMBL" id="FTNE01000002">
    <property type="protein sequence ID" value="SIQ20392.1"/>
    <property type="molecule type" value="Genomic_DNA"/>
</dbReference>
<sequence>MRLPRALLAIAAAAAFGAPAAAASGAARPVVVELYTSQSCSDCPPAEALMARLQAADPAILVLTEHVGYFDGPRWTDRFALAAATARQKWYAALHGAHGIYTPQAIIDGRSVAVGSDRPAVTAAIAKNLARAAHPAVHIAIHRLGTGWDLSITGAMPDHPAQIEVFHYDAADRTAIGGGENRGADLRQIHVVRAITTLGAWTGRTFEHPIAPGSAAHIAVVVQQDDGTILGAAAQ</sequence>
<evidence type="ECO:0008006" key="4">
    <source>
        <dbReference type="Google" id="ProtNLM"/>
    </source>
</evidence>
<protein>
    <recommendedName>
        <fullName evidence="4">DUF1223 domain-containing protein</fullName>
    </recommendedName>
</protein>
<dbReference type="RefSeq" id="WP_029312110.1">
    <property type="nucleotide sequence ID" value="NZ_FTNE01000002.1"/>
</dbReference>
<reference evidence="2 3" key="1">
    <citation type="submission" date="2017-01" db="EMBL/GenBank/DDBJ databases">
        <authorList>
            <person name="Varghese N."/>
            <person name="Submissions S."/>
        </authorList>
    </citation>
    <scope>NUCLEOTIDE SEQUENCE [LARGE SCALE GENOMIC DNA]</scope>
    <source>
        <strain evidence="2 3">ATCC 35905</strain>
    </source>
</reference>
<dbReference type="InterPro" id="IPR036249">
    <property type="entry name" value="Thioredoxin-like_sf"/>
</dbReference>
<gene>
    <name evidence="2" type="ORF">SAMN05421828_102195</name>
</gene>
<keyword evidence="3" id="KW-1185">Reference proteome</keyword>
<evidence type="ECO:0000256" key="1">
    <source>
        <dbReference type="SAM" id="SignalP"/>
    </source>
</evidence>
<dbReference type="SUPFAM" id="SSF52833">
    <property type="entry name" value="Thioredoxin-like"/>
    <property type="match status" value="1"/>
</dbReference>
<dbReference type="InterPro" id="IPR010634">
    <property type="entry name" value="DUF1223"/>
</dbReference>
<keyword evidence="1" id="KW-0732">Signal</keyword>
<feature type="signal peptide" evidence="1">
    <location>
        <begin position="1"/>
        <end position="22"/>
    </location>
</feature>